<evidence type="ECO:0000313" key="3">
    <source>
        <dbReference type="EMBL" id="QMU97155.1"/>
    </source>
</evidence>
<dbReference type="Proteomes" id="UP000515708">
    <property type="component" value="Chromosome"/>
</dbReference>
<name>A0A7D7W9U6_9MICO</name>
<evidence type="ECO:0000256" key="2">
    <source>
        <dbReference type="SAM" id="SignalP"/>
    </source>
</evidence>
<dbReference type="PANTHER" id="PTHR30006:SF24">
    <property type="entry name" value="SLL0237 PROTEIN"/>
    <property type="match status" value="1"/>
</dbReference>
<feature type="signal peptide" evidence="2">
    <location>
        <begin position="1"/>
        <end position="29"/>
    </location>
</feature>
<dbReference type="PANTHER" id="PTHR30006">
    <property type="entry name" value="THIAMINE-BINDING PERIPLASMIC PROTEIN-RELATED"/>
    <property type="match status" value="1"/>
</dbReference>
<evidence type="ECO:0000313" key="4">
    <source>
        <dbReference type="Proteomes" id="UP000515708"/>
    </source>
</evidence>
<dbReference type="EMBL" id="CP043732">
    <property type="protein sequence ID" value="QMU97155.1"/>
    <property type="molecule type" value="Genomic_DNA"/>
</dbReference>
<evidence type="ECO:0000256" key="1">
    <source>
        <dbReference type="ARBA" id="ARBA00022729"/>
    </source>
</evidence>
<protein>
    <submittedName>
        <fullName evidence="3">Extracellular solute-binding protein</fullName>
    </submittedName>
</protein>
<accession>A0A7D7W9U6</accession>
<dbReference type="SUPFAM" id="SSF53850">
    <property type="entry name" value="Periplasmic binding protein-like II"/>
    <property type="match status" value="1"/>
</dbReference>
<organism evidence="3 4">
    <name type="scientific">Microbacterium esteraromaticum</name>
    <dbReference type="NCBI Taxonomy" id="57043"/>
    <lineage>
        <taxon>Bacteria</taxon>
        <taxon>Bacillati</taxon>
        <taxon>Actinomycetota</taxon>
        <taxon>Actinomycetes</taxon>
        <taxon>Micrococcales</taxon>
        <taxon>Microbacteriaceae</taxon>
        <taxon>Microbacterium</taxon>
    </lineage>
</organism>
<dbReference type="PROSITE" id="PS51257">
    <property type="entry name" value="PROKAR_LIPOPROTEIN"/>
    <property type="match status" value="1"/>
</dbReference>
<reference evidence="3 4" key="1">
    <citation type="journal article" date="2020" name="Front. Microbiol.">
        <title>Design of Bacterial Strain-Specific qPCR Assays Using NGS Data and Publicly Available Resources and Its Application to Track Biocontrol Strains.</title>
        <authorList>
            <person name="Hernandez I."/>
            <person name="Sant C."/>
            <person name="Martinez R."/>
            <person name="Fernandez C."/>
        </authorList>
    </citation>
    <scope>NUCLEOTIDE SEQUENCE [LARGE SCALE GENOMIC DNA]</scope>
    <source>
        <strain evidence="3 4">B24</strain>
    </source>
</reference>
<dbReference type="Gene3D" id="3.40.190.10">
    <property type="entry name" value="Periplasmic binding protein-like II"/>
    <property type="match status" value="2"/>
</dbReference>
<sequence>MRTTRRRGLRLILPALVGGGMALSLIACSAPEAPASSITGFQERDAEHLPDDWDDVVAAALEEGEVILYSNQSQEVSSATIDAFAKAFPGIEVKVVRDSVDTLPNRFVQEYESTGDSPADVLESSIFEPVIADNPEWFVNIREMDPSIIPTLGDFPLDQAAPEHRPRSITSAAYTWTLAYNTDRVTEDELPETWEDLTDPKWKGRVMVADPRSASAYFAFHALMYESYGAAFGQGLLANDATLSESGASLSQQVAAGAFDIGGPVARSHSAQIREQGAPVEHLDLLPAKVSATTMALPANPPHPNAQRVLAAFLLSAQAQEIQCTIGQLGTLNAKAEGDCDAFHIDPSLEVFDLNIPQSVKDPVLDAMDLN</sequence>
<dbReference type="Pfam" id="PF13343">
    <property type="entry name" value="SBP_bac_6"/>
    <property type="match status" value="1"/>
</dbReference>
<proteinExistence type="predicted"/>
<dbReference type="RefSeq" id="WP_182256349.1">
    <property type="nucleotide sequence ID" value="NZ_CP043732.1"/>
</dbReference>
<gene>
    <name evidence="3" type="ORF">FVO59_07910</name>
</gene>
<keyword evidence="1 2" id="KW-0732">Signal</keyword>
<dbReference type="AlphaFoldDB" id="A0A7D7W9U6"/>
<feature type="chain" id="PRO_5038831734" evidence="2">
    <location>
        <begin position="30"/>
        <end position="371"/>
    </location>
</feature>